<feature type="compositionally biased region" description="Low complexity" evidence="1">
    <location>
        <begin position="110"/>
        <end position="121"/>
    </location>
</feature>
<proteinExistence type="predicted"/>
<reference evidence="2" key="2">
    <citation type="journal article" date="2024" name="Plant">
        <title>Genomic evolution and insights into agronomic trait innovations of Sesamum species.</title>
        <authorList>
            <person name="Miao H."/>
            <person name="Wang L."/>
            <person name="Qu L."/>
            <person name="Liu H."/>
            <person name="Sun Y."/>
            <person name="Le M."/>
            <person name="Wang Q."/>
            <person name="Wei S."/>
            <person name="Zheng Y."/>
            <person name="Lin W."/>
            <person name="Duan Y."/>
            <person name="Cao H."/>
            <person name="Xiong S."/>
            <person name="Wang X."/>
            <person name="Wei L."/>
            <person name="Li C."/>
            <person name="Ma Q."/>
            <person name="Ju M."/>
            <person name="Zhao R."/>
            <person name="Li G."/>
            <person name="Mu C."/>
            <person name="Tian Q."/>
            <person name="Mei H."/>
            <person name="Zhang T."/>
            <person name="Gao T."/>
            <person name="Zhang H."/>
        </authorList>
    </citation>
    <scope>NUCLEOTIDE SEQUENCE</scope>
    <source>
        <strain evidence="2">G01</strain>
    </source>
</reference>
<evidence type="ECO:0000256" key="1">
    <source>
        <dbReference type="SAM" id="MobiDB-lite"/>
    </source>
</evidence>
<feature type="region of interest" description="Disordered" evidence="1">
    <location>
        <begin position="1"/>
        <end position="180"/>
    </location>
</feature>
<feature type="compositionally biased region" description="Polar residues" evidence="1">
    <location>
        <begin position="1"/>
        <end position="47"/>
    </location>
</feature>
<protein>
    <submittedName>
        <fullName evidence="2">Uncharacterized protein</fullName>
    </submittedName>
</protein>
<feature type="compositionally biased region" description="Pro residues" evidence="1">
    <location>
        <begin position="69"/>
        <end position="78"/>
    </location>
</feature>
<dbReference type="EMBL" id="JACGWK010001168">
    <property type="protein sequence ID" value="KAL0292512.1"/>
    <property type="molecule type" value="Genomic_DNA"/>
</dbReference>
<name>A0AAW2JDS4_9LAMI</name>
<sequence>MRSKLAQSSQCGQNLPTQSLQSKSVNTFKTWSTQSKLNSSQNWSPQSKLEHHPPSQPCPVSSHAATQPPNQPPSQQPPPRRRPVSAGFRQLHPDGGDTLQRRRRQPCLPAQATAKLSLSAASPPPTAPPSSAQLQRNPHPATEAKWRRRHTAPAAHSPPSDGSHSTTQRLAEANPRRQHQ</sequence>
<reference evidence="2" key="1">
    <citation type="submission" date="2020-06" db="EMBL/GenBank/DDBJ databases">
        <authorList>
            <person name="Li T."/>
            <person name="Hu X."/>
            <person name="Zhang T."/>
            <person name="Song X."/>
            <person name="Zhang H."/>
            <person name="Dai N."/>
            <person name="Sheng W."/>
            <person name="Hou X."/>
            <person name="Wei L."/>
        </authorList>
    </citation>
    <scope>NUCLEOTIDE SEQUENCE</scope>
    <source>
        <strain evidence="2">G01</strain>
        <tissue evidence="2">Leaf</tissue>
    </source>
</reference>
<feature type="compositionally biased region" description="Polar residues" evidence="1">
    <location>
        <begin position="160"/>
        <end position="169"/>
    </location>
</feature>
<gene>
    <name evidence="2" type="ORF">Sangu_2529000</name>
</gene>
<evidence type="ECO:0000313" key="2">
    <source>
        <dbReference type="EMBL" id="KAL0292512.1"/>
    </source>
</evidence>
<accession>A0AAW2JDS4</accession>
<comment type="caution">
    <text evidence="2">The sequence shown here is derived from an EMBL/GenBank/DDBJ whole genome shotgun (WGS) entry which is preliminary data.</text>
</comment>
<organism evidence="2">
    <name type="scientific">Sesamum angustifolium</name>
    <dbReference type="NCBI Taxonomy" id="2727405"/>
    <lineage>
        <taxon>Eukaryota</taxon>
        <taxon>Viridiplantae</taxon>
        <taxon>Streptophyta</taxon>
        <taxon>Embryophyta</taxon>
        <taxon>Tracheophyta</taxon>
        <taxon>Spermatophyta</taxon>
        <taxon>Magnoliopsida</taxon>
        <taxon>eudicotyledons</taxon>
        <taxon>Gunneridae</taxon>
        <taxon>Pentapetalae</taxon>
        <taxon>asterids</taxon>
        <taxon>lamiids</taxon>
        <taxon>Lamiales</taxon>
        <taxon>Pedaliaceae</taxon>
        <taxon>Sesamum</taxon>
    </lineage>
</organism>
<dbReference type="AlphaFoldDB" id="A0AAW2JDS4"/>